<dbReference type="InterPro" id="IPR036188">
    <property type="entry name" value="FAD/NAD-bd_sf"/>
</dbReference>
<dbReference type="AlphaFoldDB" id="A0A250XPP8"/>
<dbReference type="EMBL" id="BEGY01000145">
    <property type="protein sequence ID" value="GAX85016.1"/>
    <property type="molecule type" value="Genomic_DNA"/>
</dbReference>
<keyword evidence="2" id="KW-0472">Membrane</keyword>
<comment type="caution">
    <text evidence="3">The sequence shown here is derived from an EMBL/GenBank/DDBJ whole genome shotgun (WGS) entry which is preliminary data.</text>
</comment>
<proteinExistence type="predicted"/>
<sequence length="888" mass="96628">MSTMNGTQCNRRSRFSSTMNLTTETNVLGLVIKHQQPGFLIHGKKCLMPVPLCTSDKVLGSATRMSFNVNLMQKQEQQHRHEPDGHMQQHQSQPRKGKGLAKKILASETLEGGSMLPFLAASEAYWKALRNQKDEPHRKGPTVIRERPEGERLPKRKMPSATDLTLMNSGPRDSSISAQPSTHEAASRLSFLGDKRAEGASATDEEDSTLQSDPATTVGSNVNSSTTDYDVVVSGGTLGIFIAATLQQRGHRVCVIDRRVVQGRTQEWNISREELKALMHVGLLSEAELEAAIASEFNPIRVGFKGGPELWVEDCLNLGVSPKKLLESVKNKFLEAGGQLLEGIDFKGAEVYADGVALKLGAAGTLSVSDANRPNAYASMEATTDEDSDNESIRSARQARNMTVQLARAASNGESSSALQQAASALASHHTADSMRDNVRDALTSQGVTTTSTSPSYSAVTQPKPTQVTARLLIDCMGHYSPIVKQIRGRAKPEGMVLVVGSCAAGYPQDINQSADLLYSFTDATDDMQLFWEAFPAEGGAARTTYMFAYSDAHPSRPTMEQLLDTYFELLPEYQGVSVDSLAFKRVLFGAFPCYSTGPLKPSWSRVLQVGDSSAAQSPLSFGGFGSLMRHLPRLTKALDQALREDRLGKEDLSSMHPYQPSLSASWLFQRSMSVAMGQVHRTSASSAIQSACSSSDSTGHNMLMQPTQGHAQPGSSSSSPFLEAETSVPSSGTAETVQSALQMLPAWRQLPASHVNDILAANFSVMGVLGDRVLRPFLQDTIQFAPLGLTMSGMLLRNPVAISRVLLQVGGPTLLAWFKHYMALMVYTLLYVLLSPLVQLLPGHMREAFWVQRFMERLEYGSGLDYVYHSPKKSVQSKDGNTKDLPL</sequence>
<dbReference type="PANTHER" id="PTHR32098:SF5">
    <property type="entry name" value="LYCOPENE BETA_EPSILON CYCLASE PROTEIN"/>
    <property type="match status" value="1"/>
</dbReference>
<feature type="compositionally biased region" description="Low complexity" evidence="1">
    <location>
        <begin position="415"/>
        <end position="428"/>
    </location>
</feature>
<dbReference type="OrthoDB" id="4211at2759"/>
<feature type="compositionally biased region" description="Polar residues" evidence="1">
    <location>
        <begin position="699"/>
        <end position="721"/>
    </location>
</feature>
<evidence type="ECO:0000313" key="3">
    <source>
        <dbReference type="EMBL" id="GAX85016.1"/>
    </source>
</evidence>
<feature type="compositionally biased region" description="Basic and acidic residues" evidence="1">
    <location>
        <begin position="131"/>
        <end position="153"/>
    </location>
</feature>
<keyword evidence="2" id="KW-0812">Transmembrane</keyword>
<feature type="region of interest" description="Disordered" evidence="1">
    <location>
        <begin position="131"/>
        <end position="226"/>
    </location>
</feature>
<protein>
    <submittedName>
        <fullName evidence="3">Uncharacterized protein</fullName>
    </submittedName>
</protein>
<dbReference type="PANTHER" id="PTHR32098">
    <property type="entry name" value="LYCOPENE BETA/EPSILON CYCLASE PROTEIN"/>
    <property type="match status" value="1"/>
</dbReference>
<dbReference type="SUPFAM" id="SSF51905">
    <property type="entry name" value="FAD/NAD(P)-binding domain"/>
    <property type="match status" value="1"/>
</dbReference>
<feature type="region of interest" description="Disordered" evidence="1">
    <location>
        <begin position="407"/>
        <end position="433"/>
    </location>
</feature>
<keyword evidence="4" id="KW-1185">Reference proteome</keyword>
<dbReference type="STRING" id="1157962.A0A250XPP8"/>
<dbReference type="Proteomes" id="UP000232323">
    <property type="component" value="Unassembled WGS sequence"/>
</dbReference>
<name>A0A250XPP8_9CHLO</name>
<accession>A0A250XPP8</accession>
<evidence type="ECO:0000256" key="2">
    <source>
        <dbReference type="SAM" id="Phobius"/>
    </source>
</evidence>
<feature type="compositionally biased region" description="Low complexity" evidence="1">
    <location>
        <begin position="216"/>
        <end position="226"/>
    </location>
</feature>
<organism evidence="3 4">
    <name type="scientific">Chlamydomonas eustigma</name>
    <dbReference type="NCBI Taxonomy" id="1157962"/>
    <lineage>
        <taxon>Eukaryota</taxon>
        <taxon>Viridiplantae</taxon>
        <taxon>Chlorophyta</taxon>
        <taxon>core chlorophytes</taxon>
        <taxon>Chlorophyceae</taxon>
        <taxon>CS clade</taxon>
        <taxon>Chlamydomonadales</taxon>
        <taxon>Chlamydomonadaceae</taxon>
        <taxon>Chlamydomonas</taxon>
    </lineage>
</organism>
<dbReference type="Gene3D" id="3.50.50.60">
    <property type="entry name" value="FAD/NAD(P)-binding domain"/>
    <property type="match status" value="1"/>
</dbReference>
<feature type="region of interest" description="Disordered" evidence="1">
    <location>
        <begin position="692"/>
        <end position="730"/>
    </location>
</feature>
<feature type="transmembrane region" description="Helical" evidence="2">
    <location>
        <begin position="822"/>
        <end position="842"/>
    </location>
</feature>
<reference evidence="3 4" key="1">
    <citation type="submission" date="2017-08" db="EMBL/GenBank/DDBJ databases">
        <title>Acidophilic green algal genome provides insights into adaptation to an acidic environment.</title>
        <authorList>
            <person name="Hirooka S."/>
            <person name="Hirose Y."/>
            <person name="Kanesaki Y."/>
            <person name="Higuchi S."/>
            <person name="Fujiwara T."/>
            <person name="Onuma R."/>
            <person name="Era A."/>
            <person name="Ohbayashi R."/>
            <person name="Uzuka A."/>
            <person name="Nozaki H."/>
            <person name="Yoshikawa H."/>
            <person name="Miyagishima S.Y."/>
        </authorList>
    </citation>
    <scope>NUCLEOTIDE SEQUENCE [LARGE SCALE GENOMIC DNA]</scope>
    <source>
        <strain evidence="3 4">NIES-2499</strain>
    </source>
</reference>
<feature type="region of interest" description="Disordered" evidence="1">
    <location>
        <begin position="73"/>
        <end position="101"/>
    </location>
</feature>
<gene>
    <name evidence="3" type="ORF">CEUSTIGMA_g12437.t1</name>
</gene>
<feature type="compositionally biased region" description="Polar residues" evidence="1">
    <location>
        <begin position="162"/>
        <end position="184"/>
    </location>
</feature>
<evidence type="ECO:0000313" key="4">
    <source>
        <dbReference type="Proteomes" id="UP000232323"/>
    </source>
</evidence>
<keyword evidence="2" id="KW-1133">Transmembrane helix</keyword>
<evidence type="ECO:0000256" key="1">
    <source>
        <dbReference type="SAM" id="MobiDB-lite"/>
    </source>
</evidence>
<feature type="compositionally biased region" description="Basic and acidic residues" evidence="1">
    <location>
        <begin position="76"/>
        <end position="87"/>
    </location>
</feature>